<evidence type="ECO:0000313" key="3">
    <source>
        <dbReference type="Proteomes" id="UP000264820"/>
    </source>
</evidence>
<reference evidence="2" key="2">
    <citation type="submission" date="2025-09" db="UniProtKB">
        <authorList>
            <consortium name="Ensembl"/>
        </authorList>
    </citation>
    <scope>IDENTIFICATION</scope>
</reference>
<protein>
    <submittedName>
        <fullName evidence="2">Uncharacterized protein</fullName>
    </submittedName>
</protein>
<dbReference type="Proteomes" id="UP000264820">
    <property type="component" value="Unplaced"/>
</dbReference>
<dbReference type="Ensembl" id="ENSHCOT00000018975.1">
    <property type="protein sequence ID" value="ENSHCOP00000012054.1"/>
    <property type="gene ID" value="ENSHCOG00000015015.1"/>
</dbReference>
<keyword evidence="1" id="KW-0472">Membrane</keyword>
<reference evidence="2" key="1">
    <citation type="submission" date="2025-08" db="UniProtKB">
        <authorList>
            <consortium name="Ensembl"/>
        </authorList>
    </citation>
    <scope>IDENTIFICATION</scope>
</reference>
<evidence type="ECO:0000256" key="1">
    <source>
        <dbReference type="SAM" id="Phobius"/>
    </source>
</evidence>
<organism evidence="2 3">
    <name type="scientific">Hippocampus comes</name>
    <name type="common">Tiger tail seahorse</name>
    <dbReference type="NCBI Taxonomy" id="109280"/>
    <lineage>
        <taxon>Eukaryota</taxon>
        <taxon>Metazoa</taxon>
        <taxon>Chordata</taxon>
        <taxon>Craniata</taxon>
        <taxon>Vertebrata</taxon>
        <taxon>Euteleostomi</taxon>
        <taxon>Actinopterygii</taxon>
        <taxon>Neopterygii</taxon>
        <taxon>Teleostei</taxon>
        <taxon>Neoteleostei</taxon>
        <taxon>Acanthomorphata</taxon>
        <taxon>Syngnathiaria</taxon>
        <taxon>Syngnathiformes</taxon>
        <taxon>Syngnathoidei</taxon>
        <taxon>Syngnathidae</taxon>
        <taxon>Hippocampus</taxon>
    </lineage>
</organism>
<keyword evidence="1" id="KW-1133">Transmembrane helix</keyword>
<accession>A0A3Q2Y3E8</accession>
<dbReference type="AlphaFoldDB" id="A0A3Q2Y3E8"/>
<evidence type="ECO:0000313" key="2">
    <source>
        <dbReference type="Ensembl" id="ENSHCOP00000012054.1"/>
    </source>
</evidence>
<keyword evidence="1" id="KW-0812">Transmembrane</keyword>
<feature type="transmembrane region" description="Helical" evidence="1">
    <location>
        <begin position="22"/>
        <end position="44"/>
    </location>
</feature>
<sequence>MWLLLPSTRADMTFPKAESDRLILVASFSLSPCAPVLVCLSLPARSTRLSLPTRMWFSPSSPNSLHSTLCSVAGKESQTSETPAGTFDTVDWFRQMNGQIAPGSRDGLSTTTVGIV</sequence>
<keyword evidence="3" id="KW-1185">Reference proteome</keyword>
<proteinExistence type="predicted"/>
<dbReference type="GeneTree" id="ENSGT00940000177261"/>
<name>A0A3Q2Y3E8_HIPCM</name>